<dbReference type="InParanoid" id="A0A1X7TAD2"/>
<evidence type="ECO:0000313" key="1">
    <source>
        <dbReference type="EnsemblMetazoa" id="Aqu2.1.11392_001"/>
    </source>
</evidence>
<dbReference type="AlphaFoldDB" id="A0A1X7TAD2"/>
<accession>A0A1X7TAD2</accession>
<protein>
    <submittedName>
        <fullName evidence="1">Uncharacterized protein</fullName>
    </submittedName>
</protein>
<reference evidence="1" key="1">
    <citation type="submission" date="2017-05" db="UniProtKB">
        <authorList>
            <consortium name="EnsemblMetazoa"/>
        </authorList>
    </citation>
    <scope>IDENTIFICATION</scope>
</reference>
<name>A0A1X7TAD2_AMPQE</name>
<sequence length="261" mass="30053">MKIRNLKDFGEPVYKFEGILKKIDSGCPIEHDPKKNGHPLACFEDDSECKSKPRILRAASPHYPMLCTFLRNIYQAINYNDAVSVIDQALSEGDVDALIKIATESDLSNKKSDVAQIFSSRDKSDSDINLRDPDLEEKLLKKNVNLIPEFQKEISDQNERVCCSCRRLMRRSNLTKVFNKDKESEAWRELEAFLTDYDPDFDSKQLLMCRHSKCFQTVVKLGTYTAKVLIKLKDINWLDRKLDNESLDEVAKKLSKQPTVL</sequence>
<dbReference type="EnsemblMetazoa" id="Aqu2.1.11392_001">
    <property type="protein sequence ID" value="Aqu2.1.11392_001"/>
    <property type="gene ID" value="Aqu2.1.11392"/>
</dbReference>
<organism evidence="1">
    <name type="scientific">Amphimedon queenslandica</name>
    <name type="common">Sponge</name>
    <dbReference type="NCBI Taxonomy" id="400682"/>
    <lineage>
        <taxon>Eukaryota</taxon>
        <taxon>Metazoa</taxon>
        <taxon>Porifera</taxon>
        <taxon>Demospongiae</taxon>
        <taxon>Heteroscleromorpha</taxon>
        <taxon>Haplosclerida</taxon>
        <taxon>Niphatidae</taxon>
        <taxon>Amphimedon</taxon>
    </lineage>
</organism>
<proteinExistence type="predicted"/>